<organism evidence="1 2">
    <name type="scientific">Rotaria socialis</name>
    <dbReference type="NCBI Taxonomy" id="392032"/>
    <lineage>
        <taxon>Eukaryota</taxon>
        <taxon>Metazoa</taxon>
        <taxon>Spiralia</taxon>
        <taxon>Gnathifera</taxon>
        <taxon>Rotifera</taxon>
        <taxon>Eurotatoria</taxon>
        <taxon>Bdelloidea</taxon>
        <taxon>Philodinida</taxon>
        <taxon>Philodinidae</taxon>
        <taxon>Rotaria</taxon>
    </lineage>
</organism>
<feature type="non-terminal residue" evidence="1">
    <location>
        <position position="1"/>
    </location>
</feature>
<sequence length="94" mass="10930">MLMDTNDVTTDVSISTLRSEIDNNDDDDIPSDKKWYYDTTNQVTTVGYPGYELIDLTKADSGETEFTNKFKNTMTTKSHYVHRQIPRKTYIHSR</sequence>
<dbReference type="Proteomes" id="UP000663873">
    <property type="component" value="Unassembled WGS sequence"/>
</dbReference>
<reference evidence="1" key="1">
    <citation type="submission" date="2021-02" db="EMBL/GenBank/DDBJ databases">
        <authorList>
            <person name="Nowell W R."/>
        </authorList>
    </citation>
    <scope>NUCLEOTIDE SEQUENCE</scope>
</reference>
<dbReference type="EMBL" id="CAJOBP010056347">
    <property type="protein sequence ID" value="CAF4834372.1"/>
    <property type="molecule type" value="Genomic_DNA"/>
</dbReference>
<protein>
    <submittedName>
        <fullName evidence="1">Uncharacterized protein</fullName>
    </submittedName>
</protein>
<keyword evidence="2" id="KW-1185">Reference proteome</keyword>
<dbReference type="AlphaFoldDB" id="A0A821R6R9"/>
<accession>A0A821R6R9</accession>
<name>A0A821R6R9_9BILA</name>
<evidence type="ECO:0000313" key="1">
    <source>
        <dbReference type="EMBL" id="CAF4834372.1"/>
    </source>
</evidence>
<comment type="caution">
    <text evidence="1">The sequence shown here is derived from an EMBL/GenBank/DDBJ whole genome shotgun (WGS) entry which is preliminary data.</text>
</comment>
<gene>
    <name evidence="1" type="ORF">UJA718_LOCUS42765</name>
</gene>
<proteinExistence type="predicted"/>
<evidence type="ECO:0000313" key="2">
    <source>
        <dbReference type="Proteomes" id="UP000663873"/>
    </source>
</evidence>